<dbReference type="InterPro" id="IPR018289">
    <property type="entry name" value="MULE_transposase_dom"/>
</dbReference>
<dbReference type="EMBL" id="JANJYJ010000002">
    <property type="protein sequence ID" value="KAK3226056.1"/>
    <property type="molecule type" value="Genomic_DNA"/>
</dbReference>
<sequence length="267" mass="31837">MVNQKGGYSKIGFTSKGIYNRIDAKRRDKAFVSDSHATLMYLQSNVYSETNFYCRFSTDKKDRPTNIFWKDSHSLFEYQCFGDVLVFDNTYKTNVYVKPLVLFKGVNNHRATCVLRIALLSDETVQWYRWVLNTLIESTGHKHLIYVLTDRDEAMRQAIDEIFPNSRHKICGWHVSKNAYTHLLKEEKKSPFQYLLYKQLTENEFEEFWNKMLEQHGLEENDWKSRMYKKKHRLAEAYFKGHFFRKHAHNSAIRGYEQVHEGLCLQT</sequence>
<dbReference type="PANTHER" id="PTHR47718:SF17">
    <property type="entry name" value="PROTEIN FAR1-RELATED SEQUENCE 5-LIKE"/>
    <property type="match status" value="1"/>
</dbReference>
<reference evidence="2" key="1">
    <citation type="journal article" date="2023" name="Plant J.">
        <title>Genome sequences and population genomics provide insights into the demographic history, inbreeding, and mutation load of two 'living fossil' tree species of Dipteronia.</title>
        <authorList>
            <person name="Feng Y."/>
            <person name="Comes H.P."/>
            <person name="Chen J."/>
            <person name="Zhu S."/>
            <person name="Lu R."/>
            <person name="Zhang X."/>
            <person name="Li P."/>
            <person name="Qiu J."/>
            <person name="Olsen K.M."/>
            <person name="Qiu Y."/>
        </authorList>
    </citation>
    <scope>NUCLEOTIDE SEQUENCE</scope>
    <source>
        <strain evidence="2">NBL</strain>
    </source>
</reference>
<gene>
    <name evidence="2" type="ORF">Dsin_005918</name>
</gene>
<organism evidence="2 3">
    <name type="scientific">Dipteronia sinensis</name>
    <dbReference type="NCBI Taxonomy" id="43782"/>
    <lineage>
        <taxon>Eukaryota</taxon>
        <taxon>Viridiplantae</taxon>
        <taxon>Streptophyta</taxon>
        <taxon>Embryophyta</taxon>
        <taxon>Tracheophyta</taxon>
        <taxon>Spermatophyta</taxon>
        <taxon>Magnoliopsida</taxon>
        <taxon>eudicotyledons</taxon>
        <taxon>Gunneridae</taxon>
        <taxon>Pentapetalae</taxon>
        <taxon>rosids</taxon>
        <taxon>malvids</taxon>
        <taxon>Sapindales</taxon>
        <taxon>Sapindaceae</taxon>
        <taxon>Hippocastanoideae</taxon>
        <taxon>Acereae</taxon>
        <taxon>Dipteronia</taxon>
    </lineage>
</organism>
<name>A0AAE0EF53_9ROSI</name>
<dbReference type="PANTHER" id="PTHR47718">
    <property type="entry name" value="OS01G0519700 PROTEIN"/>
    <property type="match status" value="1"/>
</dbReference>
<protein>
    <recommendedName>
        <fullName evidence="1">MULE transposase domain-containing protein</fullName>
    </recommendedName>
</protein>
<proteinExistence type="predicted"/>
<keyword evidence="3" id="KW-1185">Reference proteome</keyword>
<feature type="domain" description="MULE transposase" evidence="1">
    <location>
        <begin position="84"/>
        <end position="178"/>
    </location>
</feature>
<evidence type="ECO:0000313" key="3">
    <source>
        <dbReference type="Proteomes" id="UP001281410"/>
    </source>
</evidence>
<dbReference type="Proteomes" id="UP001281410">
    <property type="component" value="Unassembled WGS sequence"/>
</dbReference>
<dbReference type="AlphaFoldDB" id="A0AAE0EF53"/>
<comment type="caution">
    <text evidence="2">The sequence shown here is derived from an EMBL/GenBank/DDBJ whole genome shotgun (WGS) entry which is preliminary data.</text>
</comment>
<evidence type="ECO:0000313" key="2">
    <source>
        <dbReference type="EMBL" id="KAK3226056.1"/>
    </source>
</evidence>
<dbReference type="Pfam" id="PF10551">
    <property type="entry name" value="MULE"/>
    <property type="match status" value="1"/>
</dbReference>
<evidence type="ECO:0000259" key="1">
    <source>
        <dbReference type="Pfam" id="PF10551"/>
    </source>
</evidence>
<accession>A0AAE0EF53</accession>